<feature type="signal peptide" evidence="4">
    <location>
        <begin position="1"/>
        <end position="20"/>
    </location>
</feature>
<dbReference type="Gene3D" id="2.40.50.140">
    <property type="entry name" value="Nucleic acid-binding proteins"/>
    <property type="match status" value="1"/>
</dbReference>
<evidence type="ECO:0000256" key="4">
    <source>
        <dbReference type="SAM" id="SignalP"/>
    </source>
</evidence>
<evidence type="ECO:0000256" key="2">
    <source>
        <dbReference type="PROSITE-ProRule" id="PRU00252"/>
    </source>
</evidence>
<keyword evidence="4" id="KW-0732">Signal</keyword>
<evidence type="ECO:0000313" key="5">
    <source>
        <dbReference type="EMBL" id="KMZ79999.1"/>
    </source>
</evidence>
<reference evidence="5 6" key="1">
    <citation type="submission" date="2011-08" db="EMBL/GenBank/DDBJ databases">
        <title>The Genome Sequence of Plasmodium vivax India VII.</title>
        <authorList>
            <consortium name="The Broad Institute Genome Sequencing Platform"/>
            <consortium name="The Broad Institute Genome Sequencing Center for Infectious Disease"/>
            <person name="Neafsey D."/>
            <person name="Carlton J."/>
            <person name="Barnwell J."/>
            <person name="Collins W."/>
            <person name="Escalante A."/>
            <person name="Mullikin J."/>
            <person name="Saul A."/>
            <person name="Guigo R."/>
            <person name="Camara F."/>
            <person name="Young S.K."/>
            <person name="Zeng Q."/>
            <person name="Gargeya S."/>
            <person name="Fitzgerald M."/>
            <person name="Haas B."/>
            <person name="Abouelleil A."/>
            <person name="Alvarado L."/>
            <person name="Arachchi H.M."/>
            <person name="Berlin A."/>
            <person name="Brown A."/>
            <person name="Chapman S.B."/>
            <person name="Chen Z."/>
            <person name="Dunbar C."/>
            <person name="Freedman E."/>
            <person name="Gearin G."/>
            <person name="Gellesch M."/>
            <person name="Goldberg J."/>
            <person name="Griggs A."/>
            <person name="Gujja S."/>
            <person name="Heiman D."/>
            <person name="Howarth C."/>
            <person name="Larson L."/>
            <person name="Lui A."/>
            <person name="MacDonald P.J.P."/>
            <person name="Montmayeur A."/>
            <person name="Murphy C."/>
            <person name="Neiman D."/>
            <person name="Pearson M."/>
            <person name="Priest M."/>
            <person name="Roberts A."/>
            <person name="Saif S."/>
            <person name="Shea T."/>
            <person name="Shenoy N."/>
            <person name="Sisk P."/>
            <person name="Stolte C."/>
            <person name="Sykes S."/>
            <person name="Wortman J."/>
            <person name="Nusbaum C."/>
            <person name="Birren B."/>
        </authorList>
    </citation>
    <scope>NUCLEOTIDE SEQUENCE [LARGE SCALE GENOMIC DNA]</scope>
    <source>
        <strain evidence="5 6">India VII</strain>
    </source>
</reference>
<dbReference type="AlphaFoldDB" id="A0A0J9SAX9"/>
<dbReference type="HAMAP" id="MF_00984">
    <property type="entry name" value="SSB"/>
    <property type="match status" value="1"/>
</dbReference>
<dbReference type="PROSITE" id="PS50935">
    <property type="entry name" value="SSB"/>
    <property type="match status" value="1"/>
</dbReference>
<dbReference type="InterPro" id="IPR011344">
    <property type="entry name" value="ssDNA-bd"/>
</dbReference>
<protein>
    <submittedName>
        <fullName evidence="5">Single-strand binding protein</fullName>
    </submittedName>
</protein>
<dbReference type="PANTHER" id="PTHR10302">
    <property type="entry name" value="SINGLE-STRANDED DNA-BINDING PROTEIN"/>
    <property type="match status" value="1"/>
</dbReference>
<keyword evidence="1 2" id="KW-0238">DNA-binding</keyword>
<dbReference type="OrthoDB" id="1078367at2759"/>
<feature type="region of interest" description="Disordered" evidence="3">
    <location>
        <begin position="198"/>
        <end position="280"/>
    </location>
</feature>
<dbReference type="SUPFAM" id="SSF50249">
    <property type="entry name" value="Nucleic acid-binding proteins"/>
    <property type="match status" value="1"/>
</dbReference>
<dbReference type="PANTHER" id="PTHR10302:SF0">
    <property type="entry name" value="SINGLE-STRANDED DNA-BINDING PROTEIN, MITOCHONDRIAL"/>
    <property type="match status" value="1"/>
</dbReference>
<evidence type="ECO:0000256" key="1">
    <source>
        <dbReference type="ARBA" id="ARBA00023125"/>
    </source>
</evidence>
<dbReference type="Proteomes" id="UP000053562">
    <property type="component" value="Unassembled WGS sequence"/>
</dbReference>
<accession>A0A0J9SAX9</accession>
<dbReference type="GO" id="GO:0003697">
    <property type="term" value="F:single-stranded DNA binding"/>
    <property type="evidence" value="ECO:0007669"/>
    <property type="project" value="InterPro"/>
</dbReference>
<evidence type="ECO:0000256" key="3">
    <source>
        <dbReference type="SAM" id="MobiDB-lite"/>
    </source>
</evidence>
<dbReference type="CDD" id="cd04496">
    <property type="entry name" value="SSB_OBF"/>
    <property type="match status" value="1"/>
</dbReference>
<dbReference type="EMBL" id="KQ234311">
    <property type="protein sequence ID" value="KMZ79999.1"/>
    <property type="molecule type" value="Genomic_DNA"/>
</dbReference>
<evidence type="ECO:0000313" key="6">
    <source>
        <dbReference type="Proteomes" id="UP000053562"/>
    </source>
</evidence>
<organism evidence="5 6">
    <name type="scientific">Plasmodium vivax India VII</name>
    <dbReference type="NCBI Taxonomy" id="1077284"/>
    <lineage>
        <taxon>Eukaryota</taxon>
        <taxon>Sar</taxon>
        <taxon>Alveolata</taxon>
        <taxon>Apicomplexa</taxon>
        <taxon>Aconoidasida</taxon>
        <taxon>Haemosporida</taxon>
        <taxon>Plasmodiidae</taxon>
        <taxon>Plasmodium</taxon>
        <taxon>Plasmodium (Plasmodium)</taxon>
    </lineage>
</organism>
<dbReference type="Pfam" id="PF00436">
    <property type="entry name" value="SSB"/>
    <property type="match status" value="1"/>
</dbReference>
<sequence length="280" mass="31423">MKALLLTSVMYVLCLPAIWGYVGDPKMQKLTVGGVWSRRKTSTRKVNLLKTKLQSDFNYEGKRYYNNRPMTGEKSLNKISLIGRVGCEPDIKILNGGDKVATFSLATNEFWRDRNTNELKSKTDWHRIVVYDQNIVDLVDKFLRKGRRVYIQGSLHTRRWFGNDLTNQPRQITEVVLSYNKGDLIFLDDKRNFISRNASNVQSSESPPSTSEANVANSLGGNSDEGITPPNSHSDGAAEQDDFAHGLEGAAAEGFDSLEDGLGKEEGGIYDKMNTQEFDE</sequence>
<name>A0A0J9SAX9_PLAVI</name>
<dbReference type="GO" id="GO:0006264">
    <property type="term" value="P:mitochondrial DNA replication"/>
    <property type="evidence" value="ECO:0007669"/>
    <property type="project" value="TreeGrafter"/>
</dbReference>
<dbReference type="InterPro" id="IPR000424">
    <property type="entry name" value="Primosome_PriB/ssb"/>
</dbReference>
<dbReference type="GO" id="GO:0042645">
    <property type="term" value="C:mitochondrial nucleoid"/>
    <property type="evidence" value="ECO:0007669"/>
    <property type="project" value="TreeGrafter"/>
</dbReference>
<feature type="compositionally biased region" description="Polar residues" evidence="3">
    <location>
        <begin position="198"/>
        <end position="221"/>
    </location>
</feature>
<feature type="chain" id="PRO_5005322380" evidence="4">
    <location>
        <begin position="21"/>
        <end position="280"/>
    </location>
</feature>
<gene>
    <name evidence="5" type="ORF">PVIIG_04797</name>
</gene>
<dbReference type="InterPro" id="IPR012340">
    <property type="entry name" value="NA-bd_OB-fold"/>
</dbReference>
<dbReference type="NCBIfam" id="TIGR00621">
    <property type="entry name" value="ssb"/>
    <property type="match status" value="1"/>
</dbReference>
<proteinExistence type="inferred from homology"/>